<dbReference type="Pfam" id="PF13579">
    <property type="entry name" value="Glyco_trans_4_4"/>
    <property type="match status" value="1"/>
</dbReference>
<protein>
    <submittedName>
        <fullName evidence="2">Glycosyltransferase family 4 protein</fullName>
    </submittedName>
</protein>
<dbReference type="SUPFAM" id="SSF53756">
    <property type="entry name" value="UDP-Glycosyltransferase/glycogen phosphorylase"/>
    <property type="match status" value="1"/>
</dbReference>
<organism evidence="2 3">
    <name type="scientific">Paracoccus fontiphilus</name>
    <dbReference type="NCBI Taxonomy" id="1815556"/>
    <lineage>
        <taxon>Bacteria</taxon>
        <taxon>Pseudomonadati</taxon>
        <taxon>Pseudomonadota</taxon>
        <taxon>Alphaproteobacteria</taxon>
        <taxon>Rhodobacterales</taxon>
        <taxon>Paracoccaceae</taxon>
        <taxon>Paracoccus</taxon>
    </lineage>
</organism>
<dbReference type="EMBL" id="JBHRTE010000048">
    <property type="protein sequence ID" value="MFC3168803.1"/>
    <property type="molecule type" value="Genomic_DNA"/>
</dbReference>
<dbReference type="InterPro" id="IPR028098">
    <property type="entry name" value="Glyco_trans_4-like_N"/>
</dbReference>
<feature type="domain" description="Glycosyltransferase subfamily 4-like N-terminal" evidence="1">
    <location>
        <begin position="39"/>
        <end position="198"/>
    </location>
</feature>
<dbReference type="Gene3D" id="3.40.50.2000">
    <property type="entry name" value="Glycogen Phosphorylase B"/>
    <property type="match status" value="2"/>
</dbReference>
<keyword evidence="3" id="KW-1185">Reference proteome</keyword>
<accession>A0ABV7IH15</accession>
<evidence type="ECO:0000313" key="3">
    <source>
        <dbReference type="Proteomes" id="UP001595557"/>
    </source>
</evidence>
<evidence type="ECO:0000259" key="1">
    <source>
        <dbReference type="Pfam" id="PF13579"/>
    </source>
</evidence>
<name>A0ABV7IH15_9RHOB</name>
<sequence length="399" mass="43121">MNASFAAGEAFASATAALRHRKKVVVIASLGWSLINFRLELLRRIMANGHDLLVLSPEIDEATAAALRAENIRFRQIPMSRTGVNPVSDVVTLQAILRILLREKPDLVLPYTMKPIVYGALAGRLAGVRTTPLFTGLGYAFNDPAPMGRRRLIRDIVVRLHRLALRRVTIAFCYNDAEERDIRAFGLVPPHARLVRVPGSGVDTRHFAASEPPADPVRFLFVGRLLKSKGAEILVEAARLLRAEGARFDLCLLGPTDSNPDAVPAETLAAWRAEGIADLPGATRDVRPWLREASVFVLPTMLREGVPRSILEAMSSGRAVITTDAPGCGSTISDGVSGFVVPVNDAAALAAAMRRFIEAPGLIARMGRAARAQVAANNDVHDINRLILTSIGLEEPVHG</sequence>
<dbReference type="Proteomes" id="UP001595557">
    <property type="component" value="Unassembled WGS sequence"/>
</dbReference>
<dbReference type="CDD" id="cd03808">
    <property type="entry name" value="GT4_CapM-like"/>
    <property type="match status" value="1"/>
</dbReference>
<dbReference type="RefSeq" id="WP_207467403.1">
    <property type="nucleotide sequence ID" value="NZ_JAFNAW010000015.1"/>
</dbReference>
<comment type="caution">
    <text evidence="2">The sequence shown here is derived from an EMBL/GenBank/DDBJ whole genome shotgun (WGS) entry which is preliminary data.</text>
</comment>
<gene>
    <name evidence="2" type="ORF">ACFOD7_12165</name>
</gene>
<reference evidence="3" key="1">
    <citation type="journal article" date="2019" name="Int. J. Syst. Evol. Microbiol.">
        <title>The Global Catalogue of Microorganisms (GCM) 10K type strain sequencing project: providing services to taxonomists for standard genome sequencing and annotation.</title>
        <authorList>
            <consortium name="The Broad Institute Genomics Platform"/>
            <consortium name="The Broad Institute Genome Sequencing Center for Infectious Disease"/>
            <person name="Wu L."/>
            <person name="Ma J."/>
        </authorList>
    </citation>
    <scope>NUCLEOTIDE SEQUENCE [LARGE SCALE GENOMIC DNA]</scope>
    <source>
        <strain evidence="3">KCTC 52239</strain>
    </source>
</reference>
<dbReference type="PANTHER" id="PTHR12526:SF638">
    <property type="entry name" value="SPORE COAT PROTEIN SA"/>
    <property type="match status" value="1"/>
</dbReference>
<dbReference type="Pfam" id="PF13692">
    <property type="entry name" value="Glyco_trans_1_4"/>
    <property type="match status" value="1"/>
</dbReference>
<proteinExistence type="predicted"/>
<dbReference type="PANTHER" id="PTHR12526">
    <property type="entry name" value="GLYCOSYLTRANSFERASE"/>
    <property type="match status" value="1"/>
</dbReference>
<evidence type="ECO:0000313" key="2">
    <source>
        <dbReference type="EMBL" id="MFC3168803.1"/>
    </source>
</evidence>